<evidence type="ECO:0000256" key="1">
    <source>
        <dbReference type="ARBA" id="ARBA00022679"/>
    </source>
</evidence>
<dbReference type="SUPFAM" id="SSF51161">
    <property type="entry name" value="Trimeric LpxA-like enzymes"/>
    <property type="match status" value="1"/>
</dbReference>
<protein>
    <submittedName>
        <fullName evidence="5">Glycosyltransferase</fullName>
    </submittedName>
</protein>
<sequence length="427" mass="47448">MNNEPLVSIITPSFNQGMFIANTIKSVVSQTYKNVEYIVVDAQSSDNTSEVLDSFSNSIDRLVCEPDNGQSDAIIKGFKLASGDLVGWINSDDILYPDAVEKIVDAYNLSHDSTLFYNSNINIIDKYGKVIREASVKVSTREQLLRENNTLIQPGSFYSRKALVDVGYFSETLRYSMDLDLWLRLLVKSNPVDLNTKPIAGYREWEETKTLNGGTSLLTERKKMLLEHGAEWHDKSVLNIYYSIFKINAKLSLNKARYLLSACTYYGAVRYLPSSNTKLTKWVRPLRRNIASYMFDKAGDNINIERNAYFGSGKKVRIGDNSGIGVNCKLFGTVVLGNNIMMGQNVQFITTGHEFSDINVPMIKQGLTKEKSIVVSDDVWIGSNSIILPGVNVGKGVVIGAGSIVTKDIPDYVVVAGNPASIVKNRK</sequence>
<evidence type="ECO:0000256" key="2">
    <source>
        <dbReference type="ARBA" id="ARBA00022737"/>
    </source>
</evidence>
<dbReference type="OrthoDB" id="396512at2"/>
<evidence type="ECO:0000259" key="4">
    <source>
        <dbReference type="Pfam" id="PF00535"/>
    </source>
</evidence>
<dbReference type="EMBL" id="RQXV01000003">
    <property type="protein sequence ID" value="RRD00198.1"/>
    <property type="molecule type" value="Genomic_DNA"/>
</dbReference>
<dbReference type="InterPro" id="IPR018357">
    <property type="entry name" value="Hexapep_transf_CS"/>
</dbReference>
<dbReference type="RefSeq" id="WP_124925668.1">
    <property type="nucleotide sequence ID" value="NZ_BMOH01000005.1"/>
</dbReference>
<dbReference type="PANTHER" id="PTHR23416:SF78">
    <property type="entry name" value="LIPOPOLYSACCHARIDE BIOSYNTHESIS O-ACETYL TRANSFERASE WBBJ-RELATED"/>
    <property type="match status" value="1"/>
</dbReference>
<dbReference type="CDD" id="cd04647">
    <property type="entry name" value="LbH_MAT_like"/>
    <property type="match status" value="1"/>
</dbReference>
<reference evidence="5 6" key="1">
    <citation type="submission" date="2018-11" db="EMBL/GenBank/DDBJ databases">
        <title>The draft genome sequence of Amphritea balenae JAMM 1525T.</title>
        <authorList>
            <person name="Fang Z."/>
            <person name="Zhang Y."/>
            <person name="Han X."/>
        </authorList>
    </citation>
    <scope>NUCLEOTIDE SEQUENCE [LARGE SCALE GENOMIC DNA]</scope>
    <source>
        <strain evidence="5 6">JAMM 1525</strain>
    </source>
</reference>
<dbReference type="InterPro" id="IPR001173">
    <property type="entry name" value="Glyco_trans_2-like"/>
</dbReference>
<keyword evidence="1 5" id="KW-0808">Transferase</keyword>
<organism evidence="5 6">
    <name type="scientific">Amphritea balenae</name>
    <dbReference type="NCBI Taxonomy" id="452629"/>
    <lineage>
        <taxon>Bacteria</taxon>
        <taxon>Pseudomonadati</taxon>
        <taxon>Pseudomonadota</taxon>
        <taxon>Gammaproteobacteria</taxon>
        <taxon>Oceanospirillales</taxon>
        <taxon>Oceanospirillaceae</taxon>
        <taxon>Amphritea</taxon>
    </lineage>
</organism>
<dbReference type="Pfam" id="PF00535">
    <property type="entry name" value="Glycos_transf_2"/>
    <property type="match status" value="1"/>
</dbReference>
<dbReference type="PANTHER" id="PTHR23416">
    <property type="entry name" value="SIALIC ACID SYNTHASE-RELATED"/>
    <property type="match status" value="1"/>
</dbReference>
<dbReference type="InterPro" id="IPR051159">
    <property type="entry name" value="Hexapeptide_acetyltransf"/>
</dbReference>
<keyword evidence="2" id="KW-0677">Repeat</keyword>
<dbReference type="SUPFAM" id="SSF53448">
    <property type="entry name" value="Nucleotide-diphospho-sugar transferases"/>
    <property type="match status" value="1"/>
</dbReference>
<comment type="caution">
    <text evidence="5">The sequence shown here is derived from an EMBL/GenBank/DDBJ whole genome shotgun (WGS) entry which is preliminary data.</text>
</comment>
<evidence type="ECO:0000313" key="5">
    <source>
        <dbReference type="EMBL" id="RRD00198.1"/>
    </source>
</evidence>
<dbReference type="AlphaFoldDB" id="A0A3P1SST8"/>
<keyword evidence="3" id="KW-0012">Acyltransferase</keyword>
<dbReference type="InterPro" id="IPR011004">
    <property type="entry name" value="Trimer_LpxA-like_sf"/>
</dbReference>
<dbReference type="Gene3D" id="2.160.10.10">
    <property type="entry name" value="Hexapeptide repeat proteins"/>
    <property type="match status" value="1"/>
</dbReference>
<gene>
    <name evidence="5" type="ORF">EHS89_08305</name>
</gene>
<evidence type="ECO:0000256" key="3">
    <source>
        <dbReference type="ARBA" id="ARBA00023315"/>
    </source>
</evidence>
<evidence type="ECO:0000313" key="6">
    <source>
        <dbReference type="Proteomes" id="UP000267535"/>
    </source>
</evidence>
<dbReference type="Proteomes" id="UP000267535">
    <property type="component" value="Unassembled WGS sequence"/>
</dbReference>
<proteinExistence type="predicted"/>
<accession>A0A3P1SST8</accession>
<dbReference type="PROSITE" id="PS00101">
    <property type="entry name" value="HEXAPEP_TRANSFERASES"/>
    <property type="match status" value="1"/>
</dbReference>
<dbReference type="InterPro" id="IPR029044">
    <property type="entry name" value="Nucleotide-diphossugar_trans"/>
</dbReference>
<dbReference type="CDD" id="cd06433">
    <property type="entry name" value="GT_2_WfgS_like"/>
    <property type="match status" value="1"/>
</dbReference>
<dbReference type="InterPro" id="IPR001451">
    <property type="entry name" value="Hexapep"/>
</dbReference>
<dbReference type="Pfam" id="PF00132">
    <property type="entry name" value="Hexapep"/>
    <property type="match status" value="1"/>
</dbReference>
<dbReference type="Gene3D" id="3.90.550.10">
    <property type="entry name" value="Spore Coat Polysaccharide Biosynthesis Protein SpsA, Chain A"/>
    <property type="match status" value="1"/>
</dbReference>
<feature type="domain" description="Glycosyltransferase 2-like" evidence="4">
    <location>
        <begin position="8"/>
        <end position="113"/>
    </location>
</feature>
<keyword evidence="6" id="KW-1185">Reference proteome</keyword>
<name>A0A3P1SST8_9GAMM</name>
<dbReference type="Pfam" id="PF14602">
    <property type="entry name" value="Hexapep_2"/>
    <property type="match status" value="1"/>
</dbReference>
<dbReference type="GO" id="GO:0016746">
    <property type="term" value="F:acyltransferase activity"/>
    <property type="evidence" value="ECO:0007669"/>
    <property type="project" value="UniProtKB-KW"/>
</dbReference>